<accession>C2EP14</accession>
<comment type="caution">
    <text evidence="2">The sequence shown here is derived from an EMBL/GenBank/DDBJ whole genome shotgun (WGS) entry which is preliminary data.</text>
</comment>
<organism evidence="2 3">
    <name type="scientific">Lactobacillus ultunensis DSM 16047</name>
    <dbReference type="NCBI Taxonomy" id="525365"/>
    <lineage>
        <taxon>Bacteria</taxon>
        <taxon>Bacillati</taxon>
        <taxon>Bacillota</taxon>
        <taxon>Bacilli</taxon>
        <taxon>Lactobacillales</taxon>
        <taxon>Lactobacillaceae</taxon>
        <taxon>Lactobacillus</taxon>
    </lineage>
</organism>
<dbReference type="AlphaFoldDB" id="C2EP14"/>
<dbReference type="InterPro" id="IPR010057">
    <property type="entry name" value="Transcription_activator_Rgg_C"/>
</dbReference>
<dbReference type="eggNOG" id="COG1396">
    <property type="taxonomic scope" value="Bacteria"/>
</dbReference>
<dbReference type="RefSeq" id="WP_007125905.1">
    <property type="nucleotide sequence ID" value="NZ_GG693254.1"/>
</dbReference>
<feature type="non-terminal residue" evidence="2">
    <location>
        <position position="1"/>
    </location>
</feature>
<evidence type="ECO:0000313" key="2">
    <source>
        <dbReference type="EMBL" id="EEJ71689.1"/>
    </source>
</evidence>
<protein>
    <submittedName>
        <fullName evidence="2">Transcriptional activator, Rgg/GadR/MutR family domain protein</fullName>
    </submittedName>
</protein>
<dbReference type="STRING" id="525365.HMPREF0548_1410"/>
<dbReference type="EMBL" id="ACGU01000066">
    <property type="protein sequence ID" value="EEJ71689.1"/>
    <property type="molecule type" value="Genomic_DNA"/>
</dbReference>
<sequence length="239" mass="28419">TVDNLIDLLHYNNIPIWEFFSRLNQTDEMKRQEIENFENTMLDAFYDNDKEKIKKLKPLIEESNLSNKNKEDEILQLEAWLESMKKPDEKPNIELRNKIKDKIFSIPNFNKTKVTLFCNFIQFYDFETDKIIGKKIVEQYINTTNTKMQIALLAIIDNILAYALNDKKENSVNYFIENGEKIKSKPELVFYKSVFYFFKNVINYRLTNNKESYINGKRTISFLIDVGMNTYGHSLEKLL</sequence>
<dbReference type="Pfam" id="PF21259">
    <property type="entry name" value="Rgg_C"/>
    <property type="match status" value="1"/>
</dbReference>
<name>C2EP14_9LACO</name>
<dbReference type="Proteomes" id="UP000005583">
    <property type="component" value="Unassembled WGS sequence"/>
</dbReference>
<keyword evidence="3" id="KW-1185">Reference proteome</keyword>
<evidence type="ECO:0000259" key="1">
    <source>
        <dbReference type="Pfam" id="PF21259"/>
    </source>
</evidence>
<dbReference type="NCBIfam" id="TIGR01716">
    <property type="entry name" value="RGG_Cterm"/>
    <property type="match status" value="1"/>
</dbReference>
<feature type="domain" description="HTH-type transcriptional regulator Rgg C-terminal" evidence="1">
    <location>
        <begin position="67"/>
        <end position="231"/>
    </location>
</feature>
<evidence type="ECO:0000313" key="3">
    <source>
        <dbReference type="Proteomes" id="UP000005583"/>
    </source>
</evidence>
<dbReference type="HOGENOM" id="CLU_072045_3_0_9"/>
<proteinExistence type="predicted"/>
<reference evidence="2 3" key="1">
    <citation type="submission" date="2009-01" db="EMBL/GenBank/DDBJ databases">
        <authorList>
            <person name="Qin X."/>
            <person name="Bachman B."/>
            <person name="Battles P."/>
            <person name="Bell A."/>
            <person name="Bess C."/>
            <person name="Bickham C."/>
            <person name="Chaboub L."/>
            <person name="Chen D."/>
            <person name="Coyle M."/>
            <person name="Deiros D.R."/>
            <person name="Dinh H."/>
            <person name="Forbes L."/>
            <person name="Fowler G."/>
            <person name="Francisco L."/>
            <person name="Fu Q."/>
            <person name="Gubbala S."/>
            <person name="Hale W."/>
            <person name="Han Y."/>
            <person name="Hemphill L."/>
            <person name="Highlander S.K."/>
            <person name="Hirani K."/>
            <person name="Hogues M."/>
            <person name="Jackson L."/>
            <person name="Jakkamsetti A."/>
            <person name="Javaid M."/>
            <person name="Jiang H."/>
            <person name="Korchina V."/>
            <person name="Kovar C."/>
            <person name="Lara F."/>
            <person name="Lee S."/>
            <person name="Mata R."/>
            <person name="Mathew T."/>
            <person name="Moen C."/>
            <person name="Morales K."/>
            <person name="Munidasa M."/>
            <person name="Nazareth L."/>
            <person name="Ngo R."/>
            <person name="Nguyen L."/>
            <person name="Okwuonu G."/>
            <person name="Ongeri F."/>
            <person name="Patil S."/>
            <person name="Petrosino J."/>
            <person name="Pham C."/>
            <person name="Pham P."/>
            <person name="Pu L.-L."/>
            <person name="Puazo M."/>
            <person name="Raj R."/>
            <person name="Reid J."/>
            <person name="Rouhana J."/>
            <person name="Saada N."/>
            <person name="Shang Y."/>
            <person name="Simmons D."/>
            <person name="Thornton R."/>
            <person name="Warren J."/>
            <person name="Weissenberger G."/>
            <person name="Zhang J."/>
            <person name="Zhang L."/>
            <person name="Zhou C."/>
            <person name="Zhu D."/>
            <person name="Muzny D."/>
            <person name="Worley K."/>
            <person name="Gibbs R."/>
        </authorList>
    </citation>
    <scope>NUCLEOTIDE SEQUENCE [LARGE SCALE GENOMIC DNA]</scope>
    <source>
        <strain evidence="2 3">DSM 16047</strain>
    </source>
</reference>
<gene>
    <name evidence="2" type="ORF">HMPREF0548_1410</name>
</gene>